<accession>A0A841H5Q7</accession>
<dbReference type="Gene3D" id="3.40.50.1010">
    <property type="entry name" value="5'-nuclease"/>
    <property type="match status" value="1"/>
</dbReference>
<organism evidence="2 3">
    <name type="scientific">Longimicrobium terrae</name>
    <dbReference type="NCBI Taxonomy" id="1639882"/>
    <lineage>
        <taxon>Bacteria</taxon>
        <taxon>Pseudomonadati</taxon>
        <taxon>Gemmatimonadota</taxon>
        <taxon>Longimicrobiia</taxon>
        <taxon>Longimicrobiales</taxon>
        <taxon>Longimicrobiaceae</taxon>
        <taxon>Longimicrobium</taxon>
    </lineage>
</organism>
<reference evidence="2 3" key="1">
    <citation type="submission" date="2020-08" db="EMBL/GenBank/DDBJ databases">
        <title>Genomic Encyclopedia of Type Strains, Phase IV (KMG-IV): sequencing the most valuable type-strain genomes for metagenomic binning, comparative biology and taxonomic classification.</title>
        <authorList>
            <person name="Goeker M."/>
        </authorList>
    </citation>
    <scope>NUCLEOTIDE SEQUENCE [LARGE SCALE GENOMIC DNA]</scope>
    <source>
        <strain evidence="2 3">DSM 29007</strain>
    </source>
</reference>
<name>A0A841H5Q7_9BACT</name>
<comment type="caution">
    <text evidence="2">The sequence shown here is derived from an EMBL/GenBank/DDBJ whole genome shotgun (WGS) entry which is preliminary data.</text>
</comment>
<dbReference type="RefSeq" id="WP_170039058.1">
    <property type="nucleotide sequence ID" value="NZ_JABDTL010000002.1"/>
</dbReference>
<proteinExistence type="predicted"/>
<evidence type="ECO:0000313" key="3">
    <source>
        <dbReference type="Proteomes" id="UP000582837"/>
    </source>
</evidence>
<dbReference type="InterPro" id="IPR029060">
    <property type="entry name" value="PIN-like_dom_sf"/>
</dbReference>
<dbReference type="Proteomes" id="UP000582837">
    <property type="component" value="Unassembled WGS sequence"/>
</dbReference>
<sequence>MRQRYVIDTNVLIRHPADAVPGHVLLSAVVVQEITAGAADDAEARRWGVTLREYESLNQLLTPDSDDWYETGKILNALLRGKRSWRAGHTAAISREEQQRLLRDVLIARSARRVNAVVVTYNAGDFGKIRRFCDVRIIAPAELF</sequence>
<evidence type="ECO:0000313" key="2">
    <source>
        <dbReference type="EMBL" id="MBB6073461.1"/>
    </source>
</evidence>
<protein>
    <submittedName>
        <fullName evidence="2">Putative nucleic acid-binding protein</fullName>
    </submittedName>
</protein>
<keyword evidence="3" id="KW-1185">Reference proteome</keyword>
<dbReference type="InterPro" id="IPR002716">
    <property type="entry name" value="PIN_dom"/>
</dbReference>
<dbReference type="AlphaFoldDB" id="A0A841H5Q7"/>
<dbReference type="EMBL" id="JACHIA010000024">
    <property type="protein sequence ID" value="MBB6073461.1"/>
    <property type="molecule type" value="Genomic_DNA"/>
</dbReference>
<dbReference type="SUPFAM" id="SSF88723">
    <property type="entry name" value="PIN domain-like"/>
    <property type="match status" value="1"/>
</dbReference>
<evidence type="ECO:0000259" key="1">
    <source>
        <dbReference type="Pfam" id="PF01850"/>
    </source>
</evidence>
<gene>
    <name evidence="2" type="ORF">HNQ61_005128</name>
</gene>
<feature type="domain" description="PIN" evidence="1">
    <location>
        <begin position="5"/>
        <end position="127"/>
    </location>
</feature>
<dbReference type="Pfam" id="PF01850">
    <property type="entry name" value="PIN"/>
    <property type="match status" value="1"/>
</dbReference>